<dbReference type="Proteomes" id="UP001187415">
    <property type="component" value="Unassembled WGS sequence"/>
</dbReference>
<feature type="region of interest" description="Disordered" evidence="1">
    <location>
        <begin position="1"/>
        <end position="40"/>
    </location>
</feature>
<protein>
    <submittedName>
        <fullName evidence="2">Uncharacterized protein</fullName>
    </submittedName>
</protein>
<feature type="compositionally biased region" description="Basic and acidic residues" evidence="1">
    <location>
        <begin position="12"/>
        <end position="22"/>
    </location>
</feature>
<feature type="compositionally biased region" description="Polar residues" evidence="1">
    <location>
        <begin position="358"/>
        <end position="371"/>
    </location>
</feature>
<feature type="compositionally biased region" description="Basic and acidic residues" evidence="1">
    <location>
        <begin position="184"/>
        <end position="203"/>
    </location>
</feature>
<dbReference type="AlphaFoldDB" id="A0AA88LU01"/>
<feature type="region of interest" description="Disordered" evidence="1">
    <location>
        <begin position="173"/>
        <end position="203"/>
    </location>
</feature>
<accession>A0AA88LU01</accession>
<sequence length="416" mass="48331">MSHMKKLAGDGIKNEPRMKKGTENSAPDPDQEAKARRQAQLEQRHLETYRNMHRLRDILYRHYAALLRDKVQAQRSLLQQRHEIPTAKSGNDTKQKQKKLAFCKLQHDDSYLTSLPKTSYYLIFDLQKQLAARGHLKTPSDYEAFHRRIKYNDRKSQLERSLQDVRKKMLENTSAADSTPLYETTEKHPCTAEERGHKDHVSRSRLLEQVSSSGDISAKMIFNGRQDTEEIEQMFPKMKVPTFATLQPEFVRNFQSTMCDLIIPETPKKSRKAEIYLRRLRQMHDLCLTNMLFSQRLLDRELDSLCWQEERGVQDLVLPGIDSKQEKRSQSSRPPLRSAKLKPRSVQTGRPSFPQPLSRMSSASQQHSDTRVLNTAPCSYKTPDPLSIEDVCQQEHVVVIDQGFKLWRNYANNTNP</sequence>
<gene>
    <name evidence="2" type="ORF">Q5P01_021322</name>
</gene>
<proteinExistence type="predicted"/>
<organism evidence="2 3">
    <name type="scientific">Channa striata</name>
    <name type="common">Snakehead murrel</name>
    <name type="synonym">Ophicephalus striatus</name>
    <dbReference type="NCBI Taxonomy" id="64152"/>
    <lineage>
        <taxon>Eukaryota</taxon>
        <taxon>Metazoa</taxon>
        <taxon>Chordata</taxon>
        <taxon>Craniata</taxon>
        <taxon>Vertebrata</taxon>
        <taxon>Euteleostomi</taxon>
        <taxon>Actinopterygii</taxon>
        <taxon>Neopterygii</taxon>
        <taxon>Teleostei</taxon>
        <taxon>Neoteleostei</taxon>
        <taxon>Acanthomorphata</taxon>
        <taxon>Anabantaria</taxon>
        <taxon>Anabantiformes</taxon>
        <taxon>Channoidei</taxon>
        <taxon>Channidae</taxon>
        <taxon>Channa</taxon>
    </lineage>
</organism>
<reference evidence="2" key="1">
    <citation type="submission" date="2023-07" db="EMBL/GenBank/DDBJ databases">
        <title>Chromosome-level Genome Assembly of Striped Snakehead (Channa striata).</title>
        <authorList>
            <person name="Liu H."/>
        </authorList>
    </citation>
    <scope>NUCLEOTIDE SEQUENCE</scope>
    <source>
        <strain evidence="2">Gz</strain>
        <tissue evidence="2">Muscle</tissue>
    </source>
</reference>
<evidence type="ECO:0000256" key="1">
    <source>
        <dbReference type="SAM" id="MobiDB-lite"/>
    </source>
</evidence>
<dbReference type="EMBL" id="JAUPFM010000017">
    <property type="protein sequence ID" value="KAK2824147.1"/>
    <property type="molecule type" value="Genomic_DNA"/>
</dbReference>
<evidence type="ECO:0000313" key="3">
    <source>
        <dbReference type="Proteomes" id="UP001187415"/>
    </source>
</evidence>
<evidence type="ECO:0000313" key="2">
    <source>
        <dbReference type="EMBL" id="KAK2824147.1"/>
    </source>
</evidence>
<name>A0AA88LU01_CHASR</name>
<keyword evidence="3" id="KW-1185">Reference proteome</keyword>
<comment type="caution">
    <text evidence="2">The sequence shown here is derived from an EMBL/GenBank/DDBJ whole genome shotgun (WGS) entry which is preliminary data.</text>
</comment>
<feature type="region of interest" description="Disordered" evidence="1">
    <location>
        <begin position="318"/>
        <end position="371"/>
    </location>
</feature>